<protein>
    <submittedName>
        <fullName evidence="1">Uncharacterized protein</fullName>
    </submittedName>
</protein>
<keyword evidence="2" id="KW-1185">Reference proteome</keyword>
<dbReference type="EMBL" id="FNKY01000001">
    <property type="protein sequence ID" value="SDQ27398.1"/>
    <property type="molecule type" value="Genomic_DNA"/>
</dbReference>
<name>A0ABY0T5Q1_9PROT</name>
<reference evidence="1 2" key="1">
    <citation type="submission" date="2016-10" db="EMBL/GenBank/DDBJ databases">
        <authorList>
            <person name="Varghese N."/>
            <person name="Submissions S."/>
        </authorList>
    </citation>
    <scope>NUCLEOTIDE SEQUENCE [LARGE SCALE GENOMIC DNA]</scope>
    <source>
        <strain evidence="1 2">Nl1</strain>
    </source>
</reference>
<comment type="caution">
    <text evidence="1">The sequence shown here is derived from an EMBL/GenBank/DDBJ whole genome shotgun (WGS) entry which is preliminary data.</text>
</comment>
<organism evidence="1 2">
    <name type="scientific">Nitrosospira multiformis</name>
    <dbReference type="NCBI Taxonomy" id="1231"/>
    <lineage>
        <taxon>Bacteria</taxon>
        <taxon>Pseudomonadati</taxon>
        <taxon>Pseudomonadota</taxon>
        <taxon>Betaproteobacteria</taxon>
        <taxon>Nitrosomonadales</taxon>
        <taxon>Nitrosomonadaceae</taxon>
        <taxon>Nitrosospira</taxon>
    </lineage>
</organism>
<evidence type="ECO:0000313" key="2">
    <source>
        <dbReference type="Proteomes" id="UP000183471"/>
    </source>
</evidence>
<evidence type="ECO:0000313" key="1">
    <source>
        <dbReference type="EMBL" id="SDQ27398.1"/>
    </source>
</evidence>
<proteinExistence type="predicted"/>
<sequence>MSKRDLNASLSIRKPTFPKQFRARIPSAYKVAFRCSRPGTLWLAESKEPLSMLDSGQGSQNSLRVNTLTNVEGMKKPGGGITGLKTSIKGVINVSRLLQNRDSRLSQ</sequence>
<dbReference type="Proteomes" id="UP000183471">
    <property type="component" value="Unassembled WGS sequence"/>
</dbReference>
<accession>A0ABY0T5Q1</accession>
<gene>
    <name evidence="1" type="ORF">SAMN05216402_0135</name>
</gene>